<dbReference type="PROSITE" id="PS00793">
    <property type="entry name" value="DHPS_2"/>
    <property type="match status" value="1"/>
</dbReference>
<dbReference type="CDD" id="cd00483">
    <property type="entry name" value="HPPK"/>
    <property type="match status" value="1"/>
</dbReference>
<dbReference type="CDD" id="cd00739">
    <property type="entry name" value="DHPS"/>
    <property type="match status" value="1"/>
</dbReference>
<keyword evidence="8" id="KW-0479">Metal-binding</keyword>
<comment type="catalytic activity">
    <reaction evidence="1">
        <text>(7,8-dihydropterin-6-yl)methyl diphosphate + 4-aminobenzoate = 7,8-dihydropteroate + diphosphate</text>
        <dbReference type="Rhea" id="RHEA:19949"/>
        <dbReference type="ChEBI" id="CHEBI:17836"/>
        <dbReference type="ChEBI" id="CHEBI:17839"/>
        <dbReference type="ChEBI" id="CHEBI:33019"/>
        <dbReference type="ChEBI" id="CHEBI:72950"/>
        <dbReference type="EC" id="2.5.1.15"/>
    </reaction>
</comment>
<dbReference type="GO" id="GO:0003848">
    <property type="term" value="F:2-amino-4-hydroxy-6-hydroxymethyldihydropteridine diphosphokinase activity"/>
    <property type="evidence" value="ECO:0007669"/>
    <property type="project" value="UniProtKB-EC"/>
</dbReference>
<dbReference type="SUPFAM" id="SSF55083">
    <property type="entry name" value="6-hydroxymethyl-7,8-dihydropterin pyrophosphokinase, HPPK"/>
    <property type="match status" value="1"/>
</dbReference>
<evidence type="ECO:0000256" key="6">
    <source>
        <dbReference type="ARBA" id="ARBA00009951"/>
    </source>
</evidence>
<evidence type="ECO:0000259" key="15">
    <source>
        <dbReference type="PROSITE" id="PS50972"/>
    </source>
</evidence>
<evidence type="ECO:0000256" key="8">
    <source>
        <dbReference type="ARBA" id="ARBA00022723"/>
    </source>
</evidence>
<evidence type="ECO:0000256" key="7">
    <source>
        <dbReference type="ARBA" id="ARBA00022679"/>
    </source>
</evidence>
<evidence type="ECO:0000256" key="2">
    <source>
        <dbReference type="ARBA" id="ARBA00000198"/>
    </source>
</evidence>
<dbReference type="Pfam" id="PF00809">
    <property type="entry name" value="Pterin_bind"/>
    <property type="match status" value="1"/>
</dbReference>
<comment type="caution">
    <text evidence="16">The sequence shown here is derived from an EMBL/GenBank/DDBJ whole genome shotgun (WGS) entry which is preliminary data.</text>
</comment>
<dbReference type="EMBL" id="LFYR01001470">
    <property type="protein sequence ID" value="KMZ61549.1"/>
    <property type="molecule type" value="Genomic_DNA"/>
</dbReference>
<evidence type="ECO:0000256" key="5">
    <source>
        <dbReference type="ARBA" id="ARBA00005051"/>
    </source>
</evidence>
<dbReference type="OrthoDB" id="615426at2759"/>
<organism evidence="16 17">
    <name type="scientific">Zostera marina</name>
    <name type="common">Eelgrass</name>
    <dbReference type="NCBI Taxonomy" id="29655"/>
    <lineage>
        <taxon>Eukaryota</taxon>
        <taxon>Viridiplantae</taxon>
        <taxon>Streptophyta</taxon>
        <taxon>Embryophyta</taxon>
        <taxon>Tracheophyta</taxon>
        <taxon>Spermatophyta</taxon>
        <taxon>Magnoliopsida</taxon>
        <taxon>Liliopsida</taxon>
        <taxon>Zosteraceae</taxon>
        <taxon>Zostera</taxon>
    </lineage>
</organism>
<dbReference type="InterPro" id="IPR011005">
    <property type="entry name" value="Dihydropteroate_synth-like_sf"/>
</dbReference>
<gene>
    <name evidence="16" type="ORF">ZOSMA_51G00400</name>
</gene>
<keyword evidence="10 16" id="KW-0418">Kinase</keyword>
<keyword evidence="11" id="KW-0067">ATP-binding</keyword>
<accession>A0A0K9NXT2</accession>
<keyword evidence="14" id="KW-0511">Multifunctional enzyme</keyword>
<dbReference type="FunFam" id="3.20.20.20:FF:000006">
    <property type="entry name" value="Dihydropteroate synthase"/>
    <property type="match status" value="1"/>
</dbReference>
<proteinExistence type="inferred from homology"/>
<dbReference type="Proteomes" id="UP000036987">
    <property type="component" value="Unassembled WGS sequence"/>
</dbReference>
<dbReference type="PROSITE" id="PS00794">
    <property type="entry name" value="HPPK"/>
    <property type="match status" value="1"/>
</dbReference>
<evidence type="ECO:0000256" key="11">
    <source>
        <dbReference type="ARBA" id="ARBA00022840"/>
    </source>
</evidence>
<evidence type="ECO:0000256" key="3">
    <source>
        <dbReference type="ARBA" id="ARBA00001946"/>
    </source>
</evidence>
<protein>
    <submittedName>
        <fullName evidence="16">2-amino-4-hydroxy-6-hydroxymethyldihydropteridine diphosphokinase, Dihydropteroate synthase</fullName>
    </submittedName>
</protein>
<dbReference type="InterPro" id="IPR000550">
    <property type="entry name" value="Hppk"/>
</dbReference>
<evidence type="ECO:0000256" key="12">
    <source>
        <dbReference type="ARBA" id="ARBA00022842"/>
    </source>
</evidence>
<dbReference type="InterPro" id="IPR045031">
    <property type="entry name" value="DHP_synth-like"/>
</dbReference>
<comment type="pathway">
    <text evidence="4">Cofactor biosynthesis; tetrahydrofolate biosynthesis; 7,8-dihydrofolate from 2-amino-4-hydroxy-6-hydroxymethyl-7,8-dihydropteridine diphosphate and 4-aminobenzoate: step 1/2.</text>
</comment>
<dbReference type="GO" id="GO:0004156">
    <property type="term" value="F:dihydropteroate synthase activity"/>
    <property type="evidence" value="ECO:0000318"/>
    <property type="project" value="GO_Central"/>
</dbReference>
<dbReference type="GO" id="GO:0046654">
    <property type="term" value="P:tetrahydrofolate biosynthetic process"/>
    <property type="evidence" value="ECO:0000318"/>
    <property type="project" value="GO_Central"/>
</dbReference>
<dbReference type="SUPFAM" id="SSF51717">
    <property type="entry name" value="Dihydropteroate synthetase-like"/>
    <property type="match status" value="1"/>
</dbReference>
<dbReference type="InterPro" id="IPR035907">
    <property type="entry name" value="Hppk_sf"/>
</dbReference>
<dbReference type="UniPathway" id="UPA00077">
    <property type="reaction ID" value="UER00155"/>
</dbReference>
<dbReference type="NCBIfam" id="TIGR01498">
    <property type="entry name" value="folK"/>
    <property type="match status" value="1"/>
</dbReference>
<name>A0A0K9NXT2_ZOSMR</name>
<evidence type="ECO:0000256" key="10">
    <source>
        <dbReference type="ARBA" id="ARBA00022777"/>
    </source>
</evidence>
<dbReference type="PANTHER" id="PTHR20941:SF1">
    <property type="entry name" value="FOLIC ACID SYNTHESIS PROTEIN FOL1"/>
    <property type="match status" value="1"/>
</dbReference>
<keyword evidence="12" id="KW-0460">Magnesium</keyword>
<evidence type="ECO:0000256" key="13">
    <source>
        <dbReference type="ARBA" id="ARBA00022909"/>
    </source>
</evidence>
<evidence type="ECO:0000313" key="16">
    <source>
        <dbReference type="EMBL" id="KMZ61549.1"/>
    </source>
</evidence>
<dbReference type="PROSITE" id="PS00792">
    <property type="entry name" value="DHPS_1"/>
    <property type="match status" value="1"/>
</dbReference>
<evidence type="ECO:0000313" key="17">
    <source>
        <dbReference type="Proteomes" id="UP000036987"/>
    </source>
</evidence>
<dbReference type="AlphaFoldDB" id="A0A0K9NXT2"/>
<dbReference type="GO" id="GO:0046872">
    <property type="term" value="F:metal ion binding"/>
    <property type="evidence" value="ECO:0007669"/>
    <property type="project" value="UniProtKB-KW"/>
</dbReference>
<dbReference type="Gene3D" id="3.20.20.20">
    <property type="entry name" value="Dihydropteroate synthase-like"/>
    <property type="match status" value="1"/>
</dbReference>
<evidence type="ECO:0000256" key="9">
    <source>
        <dbReference type="ARBA" id="ARBA00022741"/>
    </source>
</evidence>
<dbReference type="NCBIfam" id="TIGR01496">
    <property type="entry name" value="DHPS"/>
    <property type="match status" value="1"/>
</dbReference>
<evidence type="ECO:0000256" key="4">
    <source>
        <dbReference type="ARBA" id="ARBA00004763"/>
    </source>
</evidence>
<comment type="catalytic activity">
    <reaction evidence="2">
        <text>6-hydroxymethyl-7,8-dihydropterin + ATP = (7,8-dihydropterin-6-yl)methyl diphosphate + AMP + H(+)</text>
        <dbReference type="Rhea" id="RHEA:11412"/>
        <dbReference type="ChEBI" id="CHEBI:15378"/>
        <dbReference type="ChEBI" id="CHEBI:30616"/>
        <dbReference type="ChEBI" id="CHEBI:44841"/>
        <dbReference type="ChEBI" id="CHEBI:72950"/>
        <dbReference type="ChEBI" id="CHEBI:456215"/>
        <dbReference type="EC" id="2.7.6.3"/>
    </reaction>
</comment>
<dbReference type="GO" id="GO:0046656">
    <property type="term" value="P:folic acid biosynthetic process"/>
    <property type="evidence" value="ECO:0007669"/>
    <property type="project" value="UniProtKB-KW"/>
</dbReference>
<keyword evidence="17" id="KW-1185">Reference proteome</keyword>
<comment type="pathway">
    <text evidence="5">Cofactor biosynthesis; tetrahydrofolate biosynthesis; 2-amino-4-hydroxy-6-hydroxymethyl-7,8-dihydropteridine diphosphate from 7,8-dihydroneopterin triphosphate: step 4/4.</text>
</comment>
<dbReference type="InterPro" id="IPR000489">
    <property type="entry name" value="Pterin-binding_dom"/>
</dbReference>
<keyword evidence="13" id="KW-0289">Folate biosynthesis</keyword>
<feature type="domain" description="Pterin-binding" evidence="15">
    <location>
        <begin position="236"/>
        <end position="511"/>
    </location>
</feature>
<keyword evidence="9" id="KW-0547">Nucleotide-binding</keyword>
<evidence type="ECO:0000256" key="1">
    <source>
        <dbReference type="ARBA" id="ARBA00000012"/>
    </source>
</evidence>
<reference evidence="17" key="1">
    <citation type="journal article" date="2016" name="Nature">
        <title>The genome of the seagrass Zostera marina reveals angiosperm adaptation to the sea.</title>
        <authorList>
            <person name="Olsen J.L."/>
            <person name="Rouze P."/>
            <person name="Verhelst B."/>
            <person name="Lin Y.-C."/>
            <person name="Bayer T."/>
            <person name="Collen J."/>
            <person name="Dattolo E."/>
            <person name="De Paoli E."/>
            <person name="Dittami S."/>
            <person name="Maumus F."/>
            <person name="Michel G."/>
            <person name="Kersting A."/>
            <person name="Lauritano C."/>
            <person name="Lohaus R."/>
            <person name="Toepel M."/>
            <person name="Tonon T."/>
            <person name="Vanneste K."/>
            <person name="Amirebrahimi M."/>
            <person name="Brakel J."/>
            <person name="Bostroem C."/>
            <person name="Chovatia M."/>
            <person name="Grimwood J."/>
            <person name="Jenkins J.W."/>
            <person name="Jueterbock A."/>
            <person name="Mraz A."/>
            <person name="Stam W.T."/>
            <person name="Tice H."/>
            <person name="Bornberg-Bauer E."/>
            <person name="Green P.J."/>
            <person name="Pearson G.A."/>
            <person name="Procaccini G."/>
            <person name="Duarte C.M."/>
            <person name="Schmutz J."/>
            <person name="Reusch T.B.H."/>
            <person name="Van de Peer Y."/>
        </authorList>
    </citation>
    <scope>NUCLEOTIDE SEQUENCE [LARGE SCALE GENOMIC DNA]</scope>
    <source>
        <strain evidence="17">cv. Finnish</strain>
    </source>
</reference>
<dbReference type="Pfam" id="PF01288">
    <property type="entry name" value="HPPK"/>
    <property type="match status" value="1"/>
</dbReference>
<dbReference type="GO" id="GO:0016301">
    <property type="term" value="F:kinase activity"/>
    <property type="evidence" value="ECO:0007669"/>
    <property type="project" value="UniProtKB-KW"/>
</dbReference>
<evidence type="ECO:0000256" key="14">
    <source>
        <dbReference type="ARBA" id="ARBA00023268"/>
    </source>
</evidence>
<dbReference type="PROSITE" id="PS50972">
    <property type="entry name" value="PTERIN_BINDING"/>
    <property type="match status" value="1"/>
</dbReference>
<dbReference type="PANTHER" id="PTHR20941">
    <property type="entry name" value="FOLATE SYNTHESIS PROTEINS"/>
    <property type="match status" value="1"/>
</dbReference>
<dbReference type="Gene3D" id="3.30.70.560">
    <property type="entry name" value="7,8-Dihydro-6-hydroxymethylpterin-pyrophosphokinase HPPK"/>
    <property type="match status" value="1"/>
</dbReference>
<dbReference type="STRING" id="29655.A0A0K9NXT2"/>
<comment type="similarity">
    <text evidence="6">In the C-terminal section; belongs to the DHPS family.</text>
</comment>
<comment type="cofactor">
    <cofactor evidence="3">
        <name>Mg(2+)</name>
        <dbReference type="ChEBI" id="CHEBI:18420"/>
    </cofactor>
</comment>
<sequence length="521" mass="58125">MPVDMSPYNHHILPTIFKQGFKGIAGWRPPVLRSSFVNSLATPHHNVEHEVAIALGSNVGDRLNNFSQALRLMRTSGIQITRHGCLYESLPAYVIDQPLFLNSAVRGTTTLEPHDLLSVLKKIERDMGRKDHGIRYGPRPIDLDILFYGKYKINSEDLVIPHERIWERPFVMAPLIDLLGSNETDSNDTIATWDSFSPQGLFETWDVLGGELSVGKEGLRRVLPIRDHLWDWSKRSHVMGVLNVTPDSFSDGGKFESIENAVLQVKLLISEGVDIIDIGAQSTRPNAPRISPAEEMNRLIPILEAVKKIVDAENKNKNKMILLSVDTFHSEVAREALKKGVDIINDVSGGQMDPHILKIVSEYEAGYCIMHMRGDPSTMQKSENLDYGSDVCRNVAHEIYHLMREAELHGIPAWRIMVDPGIGFSKKLEHNLEILMGLATLRRELGKKSMAASHTPLLIGPSRKRFLGKICDREDPIDRDSATAAAVTAAIFSGANIVRVHNVKNGVDAAKLSDALIKFKR</sequence>
<dbReference type="GO" id="GO:0005524">
    <property type="term" value="F:ATP binding"/>
    <property type="evidence" value="ECO:0007669"/>
    <property type="project" value="UniProtKB-KW"/>
</dbReference>
<keyword evidence="7" id="KW-0808">Transferase</keyword>
<dbReference type="OMA" id="NIPHKLM"/>
<dbReference type="InterPro" id="IPR006390">
    <property type="entry name" value="DHP_synth_dom"/>
</dbReference>